<dbReference type="Gene3D" id="1.20.1250.20">
    <property type="entry name" value="MFS general substrate transporter like domains"/>
    <property type="match status" value="1"/>
</dbReference>
<gene>
    <name evidence="8" type="ORF">NLU13_0131</name>
</gene>
<reference evidence="8" key="1">
    <citation type="submission" date="2022-10" db="EMBL/GenBank/DDBJ databases">
        <title>Determination and structural analysis of whole genome sequence of Sarocladium strictum F4-1.</title>
        <authorList>
            <person name="Hu L."/>
            <person name="Jiang Y."/>
        </authorList>
    </citation>
    <scope>NUCLEOTIDE SEQUENCE</scope>
    <source>
        <strain evidence="8">F4-1</strain>
    </source>
</reference>
<feature type="transmembrane region" description="Helical" evidence="6">
    <location>
        <begin position="204"/>
        <end position="224"/>
    </location>
</feature>
<dbReference type="Pfam" id="PF07690">
    <property type="entry name" value="MFS_1"/>
    <property type="match status" value="1"/>
</dbReference>
<evidence type="ECO:0000256" key="4">
    <source>
        <dbReference type="ARBA" id="ARBA00023136"/>
    </source>
</evidence>
<dbReference type="GO" id="GO:0022857">
    <property type="term" value="F:transmembrane transporter activity"/>
    <property type="evidence" value="ECO:0007669"/>
    <property type="project" value="InterPro"/>
</dbReference>
<name>A0AA39GR88_SARSR</name>
<dbReference type="SUPFAM" id="SSF103473">
    <property type="entry name" value="MFS general substrate transporter"/>
    <property type="match status" value="1"/>
</dbReference>
<evidence type="ECO:0000256" key="2">
    <source>
        <dbReference type="ARBA" id="ARBA00022692"/>
    </source>
</evidence>
<feature type="transmembrane region" description="Helical" evidence="6">
    <location>
        <begin position="537"/>
        <end position="555"/>
    </location>
</feature>
<feature type="domain" description="Major facilitator superfamily (MFS) profile" evidence="7">
    <location>
        <begin position="170"/>
        <end position="585"/>
    </location>
</feature>
<keyword evidence="2 6" id="KW-0812">Transmembrane</keyword>
<keyword evidence="3 6" id="KW-1133">Transmembrane helix</keyword>
<feature type="transmembrane region" description="Helical" evidence="6">
    <location>
        <begin position="494"/>
        <end position="516"/>
    </location>
</feature>
<evidence type="ECO:0000256" key="1">
    <source>
        <dbReference type="ARBA" id="ARBA00004141"/>
    </source>
</evidence>
<evidence type="ECO:0000259" key="7">
    <source>
        <dbReference type="PROSITE" id="PS50850"/>
    </source>
</evidence>
<dbReference type="InterPro" id="IPR036259">
    <property type="entry name" value="MFS_trans_sf"/>
</dbReference>
<feature type="transmembrane region" description="Helical" evidence="6">
    <location>
        <begin position="324"/>
        <end position="344"/>
    </location>
</feature>
<feature type="transmembrane region" description="Helical" evidence="6">
    <location>
        <begin position="236"/>
        <end position="255"/>
    </location>
</feature>
<dbReference type="InterPro" id="IPR020846">
    <property type="entry name" value="MFS_dom"/>
</dbReference>
<dbReference type="PANTHER" id="PTHR23502">
    <property type="entry name" value="MAJOR FACILITATOR SUPERFAMILY"/>
    <property type="match status" value="1"/>
</dbReference>
<keyword evidence="9" id="KW-1185">Reference proteome</keyword>
<feature type="transmembrane region" description="Helical" evidence="6">
    <location>
        <begin position="465"/>
        <end position="488"/>
    </location>
</feature>
<dbReference type="EMBL" id="JAPDFR010000001">
    <property type="protein sequence ID" value="KAK0390627.1"/>
    <property type="molecule type" value="Genomic_DNA"/>
</dbReference>
<comment type="caution">
    <text evidence="8">The sequence shown here is derived from an EMBL/GenBank/DDBJ whole genome shotgun (WGS) entry which is preliminary data.</text>
</comment>
<organism evidence="8 9">
    <name type="scientific">Sarocladium strictum</name>
    <name type="common">Black bundle disease fungus</name>
    <name type="synonym">Acremonium strictum</name>
    <dbReference type="NCBI Taxonomy" id="5046"/>
    <lineage>
        <taxon>Eukaryota</taxon>
        <taxon>Fungi</taxon>
        <taxon>Dikarya</taxon>
        <taxon>Ascomycota</taxon>
        <taxon>Pezizomycotina</taxon>
        <taxon>Sordariomycetes</taxon>
        <taxon>Hypocreomycetidae</taxon>
        <taxon>Hypocreales</taxon>
        <taxon>Sarocladiaceae</taxon>
        <taxon>Sarocladium</taxon>
    </lineage>
</organism>
<evidence type="ECO:0000313" key="9">
    <source>
        <dbReference type="Proteomes" id="UP001175261"/>
    </source>
</evidence>
<feature type="region of interest" description="Disordered" evidence="5">
    <location>
        <begin position="1"/>
        <end position="49"/>
    </location>
</feature>
<feature type="transmembrane region" description="Helical" evidence="6">
    <location>
        <begin position="169"/>
        <end position="192"/>
    </location>
</feature>
<feature type="region of interest" description="Disordered" evidence="5">
    <location>
        <begin position="591"/>
        <end position="611"/>
    </location>
</feature>
<feature type="region of interest" description="Disordered" evidence="5">
    <location>
        <begin position="81"/>
        <end position="107"/>
    </location>
</feature>
<evidence type="ECO:0000313" key="8">
    <source>
        <dbReference type="EMBL" id="KAK0390627.1"/>
    </source>
</evidence>
<accession>A0AA39GR88</accession>
<protein>
    <recommendedName>
        <fullName evidence="7">Major facilitator superfamily (MFS) profile domain-containing protein</fullName>
    </recommendedName>
</protein>
<dbReference type="InterPro" id="IPR011701">
    <property type="entry name" value="MFS"/>
</dbReference>
<dbReference type="AlphaFoldDB" id="A0AA39GR88"/>
<dbReference type="Proteomes" id="UP001175261">
    <property type="component" value="Unassembled WGS sequence"/>
</dbReference>
<comment type="subcellular location">
    <subcellularLocation>
        <location evidence="1">Membrane</location>
        <topology evidence="1">Multi-pass membrane protein</topology>
    </subcellularLocation>
</comment>
<dbReference type="GO" id="GO:0005886">
    <property type="term" value="C:plasma membrane"/>
    <property type="evidence" value="ECO:0007669"/>
    <property type="project" value="TreeGrafter"/>
</dbReference>
<keyword evidence="4 6" id="KW-0472">Membrane</keyword>
<feature type="transmembrane region" description="Helical" evidence="6">
    <location>
        <begin position="421"/>
        <end position="444"/>
    </location>
</feature>
<feature type="transmembrane region" description="Helical" evidence="6">
    <location>
        <begin position="561"/>
        <end position="581"/>
    </location>
</feature>
<dbReference type="PROSITE" id="PS50850">
    <property type="entry name" value="MFS"/>
    <property type="match status" value="1"/>
</dbReference>
<evidence type="ECO:0000256" key="6">
    <source>
        <dbReference type="SAM" id="Phobius"/>
    </source>
</evidence>
<evidence type="ECO:0000256" key="5">
    <source>
        <dbReference type="SAM" id="MobiDB-lite"/>
    </source>
</evidence>
<sequence length="611" mass="65304">MLCGNAAPLSPAAIPGGQVRDSSSRKRGPSSDSSADLPPRNFDNFEKASISEDFRCRRLTQKPPGAARKTANGRLAAHYALSPSSGAEHARMSSSQSPTPRPGHVAAQGDTALAKIVSTECGLETHVHPDHDNGNNEAVQEQGYEGPSLEAVVSHRSVYARFSPRRKAIIMAVLAYCGFLTPILSTAVLVAVPEVADTFNSTGVVINISNALFFVFMAISPLFWGPLAQSVGRRPVFIAASVLLTAFCAGTAASPNVGAYFAFRMLSAFQGTAYLVVGTVIIGDIFHPTERGRALGAFLSGLLIGPSVAPLLGGVVITFTSWRVIYWVITGLAGLALALIVFLLPETIPERPTTLDGLSIPQRALKVVKLSNPAEVVRPLIIYPNLWITALAVSSLIWNQYSTLTPIRYVINPRFDLTSPMQSALFFLPFGIGAFSGTFVGGRWSDFIVNRYQKRRNRRVPEDRLNSAVAFLLVVVPSTSLIYGWAVAKRAGGIPLVVISMFLQGFTQLCALPSLNTYLIDVLQDKGQSSVAVAGNYLTRFLFAAAGSAVCLPAIEAIGVGWFSTISGLFITATGVLVWLLTRYGEKWRVDTGKGDSPAASEGEDAAQVKS</sequence>
<feature type="transmembrane region" description="Helical" evidence="6">
    <location>
        <begin position="261"/>
        <end position="282"/>
    </location>
</feature>
<evidence type="ECO:0000256" key="3">
    <source>
        <dbReference type="ARBA" id="ARBA00022989"/>
    </source>
</evidence>
<proteinExistence type="predicted"/>
<dbReference type="PANTHER" id="PTHR23502:SF64">
    <property type="entry name" value="TRANSPORTER, PUTATIVE (AFU_ORTHOLOGUE AFUA_3G11760)-RELATED"/>
    <property type="match status" value="1"/>
</dbReference>
<feature type="transmembrane region" description="Helical" evidence="6">
    <location>
        <begin position="380"/>
        <end position="401"/>
    </location>
</feature>
<feature type="transmembrane region" description="Helical" evidence="6">
    <location>
        <begin position="294"/>
        <end position="318"/>
    </location>
</feature>